<dbReference type="EMBL" id="BQNB010020724">
    <property type="protein sequence ID" value="GJT98968.1"/>
    <property type="molecule type" value="Genomic_DNA"/>
</dbReference>
<feature type="compositionally biased region" description="Basic residues" evidence="1">
    <location>
        <begin position="1"/>
        <end position="11"/>
    </location>
</feature>
<evidence type="ECO:0000313" key="2">
    <source>
        <dbReference type="EMBL" id="GJT98968.1"/>
    </source>
</evidence>
<feature type="compositionally biased region" description="Basic residues" evidence="1">
    <location>
        <begin position="52"/>
        <end position="63"/>
    </location>
</feature>
<sequence>MPGRPRKKRIRAICEGGSSTSKVGSQGSCSNYKKPRDKKSSWKELVVEQTPKPKRVVGRPRKKQPVDDFKDVDVVQRGSVRDEGVCGTRGCAIGSRDRGGRGGVVGSRGDASGSIGRGAGGSGGASGLFLVI</sequence>
<proteinExistence type="predicted"/>
<name>A0ABQ5IFU9_9ASTR</name>
<feature type="region of interest" description="Disordered" evidence="1">
    <location>
        <begin position="1"/>
        <end position="68"/>
    </location>
</feature>
<evidence type="ECO:0000313" key="3">
    <source>
        <dbReference type="Proteomes" id="UP001151760"/>
    </source>
</evidence>
<feature type="region of interest" description="Disordered" evidence="1">
    <location>
        <begin position="92"/>
        <end position="132"/>
    </location>
</feature>
<protein>
    <submittedName>
        <fullName evidence="2">Uncharacterized protein</fullName>
    </submittedName>
</protein>
<keyword evidence="3" id="KW-1185">Reference proteome</keyword>
<comment type="caution">
    <text evidence="2">The sequence shown here is derived from an EMBL/GenBank/DDBJ whole genome shotgun (WGS) entry which is preliminary data.</text>
</comment>
<feature type="compositionally biased region" description="Gly residues" evidence="1">
    <location>
        <begin position="115"/>
        <end position="126"/>
    </location>
</feature>
<feature type="compositionally biased region" description="Polar residues" evidence="1">
    <location>
        <begin position="17"/>
        <end position="31"/>
    </location>
</feature>
<dbReference type="Proteomes" id="UP001151760">
    <property type="component" value="Unassembled WGS sequence"/>
</dbReference>
<organism evidence="2 3">
    <name type="scientific">Tanacetum coccineum</name>
    <dbReference type="NCBI Taxonomy" id="301880"/>
    <lineage>
        <taxon>Eukaryota</taxon>
        <taxon>Viridiplantae</taxon>
        <taxon>Streptophyta</taxon>
        <taxon>Embryophyta</taxon>
        <taxon>Tracheophyta</taxon>
        <taxon>Spermatophyta</taxon>
        <taxon>Magnoliopsida</taxon>
        <taxon>eudicotyledons</taxon>
        <taxon>Gunneridae</taxon>
        <taxon>Pentapetalae</taxon>
        <taxon>asterids</taxon>
        <taxon>campanulids</taxon>
        <taxon>Asterales</taxon>
        <taxon>Asteraceae</taxon>
        <taxon>Asteroideae</taxon>
        <taxon>Anthemideae</taxon>
        <taxon>Anthemidinae</taxon>
        <taxon>Tanacetum</taxon>
    </lineage>
</organism>
<reference evidence="2" key="2">
    <citation type="submission" date="2022-01" db="EMBL/GenBank/DDBJ databases">
        <authorList>
            <person name="Yamashiro T."/>
            <person name="Shiraishi A."/>
            <person name="Satake H."/>
            <person name="Nakayama K."/>
        </authorList>
    </citation>
    <scope>NUCLEOTIDE SEQUENCE</scope>
</reference>
<accession>A0ABQ5IFU9</accession>
<gene>
    <name evidence="2" type="ORF">Tco_1094486</name>
</gene>
<reference evidence="2" key="1">
    <citation type="journal article" date="2022" name="Int. J. Mol. Sci.">
        <title>Draft Genome of Tanacetum Coccineum: Genomic Comparison of Closely Related Tanacetum-Family Plants.</title>
        <authorList>
            <person name="Yamashiro T."/>
            <person name="Shiraishi A."/>
            <person name="Nakayama K."/>
            <person name="Satake H."/>
        </authorList>
    </citation>
    <scope>NUCLEOTIDE SEQUENCE</scope>
</reference>
<evidence type="ECO:0000256" key="1">
    <source>
        <dbReference type="SAM" id="MobiDB-lite"/>
    </source>
</evidence>